<evidence type="ECO:0000313" key="4">
    <source>
        <dbReference type="EMBL" id="CCO18152.1"/>
    </source>
</evidence>
<dbReference type="Gene3D" id="3.10.110.10">
    <property type="entry name" value="Ubiquitin Conjugating Enzyme"/>
    <property type="match status" value="1"/>
</dbReference>
<accession>K8EIY5</accession>
<feature type="domain" description="UBC core" evidence="3">
    <location>
        <begin position="41"/>
        <end position="178"/>
    </location>
</feature>
<feature type="region of interest" description="Disordered" evidence="2">
    <location>
        <begin position="1"/>
        <end position="37"/>
    </location>
</feature>
<sequence length="178" mass="19124">MFFGGGGTHNRNSSNTNTTTSATTTTTNKGGGGGGEKVVVPRTFKLLEELEAGEKGTGVNSHHCSLGLADDDDNDDLRYWNGTILGPMQSSYENRIYSLRIEAGEGYPMQPPTVTFITKINLPSCVDGRTGKVDLGKIGVTRGWTPQNSISDVLGAIFHAMARSENRKLPQPEEGTEF</sequence>
<dbReference type="InterPro" id="IPR016135">
    <property type="entry name" value="UBQ-conjugating_enzyme/RWD"/>
</dbReference>
<dbReference type="SUPFAM" id="SSF54495">
    <property type="entry name" value="UBC-like"/>
    <property type="match status" value="1"/>
</dbReference>
<evidence type="ECO:0000256" key="2">
    <source>
        <dbReference type="SAM" id="MobiDB-lite"/>
    </source>
</evidence>
<evidence type="ECO:0000259" key="3">
    <source>
        <dbReference type="PROSITE" id="PS50127"/>
    </source>
</evidence>
<dbReference type="GeneID" id="19013136"/>
<dbReference type="CDD" id="cd23807">
    <property type="entry name" value="UEV_UBE2V"/>
    <property type="match status" value="1"/>
</dbReference>
<dbReference type="SMART" id="SM00212">
    <property type="entry name" value="UBCc"/>
    <property type="match status" value="1"/>
</dbReference>
<dbReference type="PANTHER" id="PTHR24068">
    <property type="entry name" value="UBIQUITIN-CONJUGATING ENZYME E2"/>
    <property type="match status" value="1"/>
</dbReference>
<feature type="compositionally biased region" description="Low complexity" evidence="2">
    <location>
        <begin position="9"/>
        <end position="28"/>
    </location>
</feature>
<dbReference type="KEGG" id="bpg:Bathy10g00590"/>
<evidence type="ECO:0000313" key="5">
    <source>
        <dbReference type="Proteomes" id="UP000198341"/>
    </source>
</evidence>
<dbReference type="PROSITE" id="PS50127">
    <property type="entry name" value="UBC_2"/>
    <property type="match status" value="1"/>
</dbReference>
<name>K8EIY5_9CHLO</name>
<dbReference type="Proteomes" id="UP000198341">
    <property type="component" value="Chromosome 10"/>
</dbReference>
<dbReference type="OrthoDB" id="6508832at2759"/>
<dbReference type="FunFam" id="3.10.110.10:FF:000026">
    <property type="entry name" value="Ubiquitin-conjugating enzyme E2 variant"/>
    <property type="match status" value="1"/>
</dbReference>
<reference evidence="4 5" key="1">
    <citation type="submission" date="2011-10" db="EMBL/GenBank/DDBJ databases">
        <authorList>
            <person name="Genoscope - CEA"/>
        </authorList>
    </citation>
    <scope>NUCLEOTIDE SEQUENCE [LARGE SCALE GENOMIC DNA]</scope>
    <source>
        <strain evidence="4 5">RCC 1105</strain>
    </source>
</reference>
<dbReference type="STRING" id="41875.K8EIY5"/>
<organism evidence="4 5">
    <name type="scientific">Bathycoccus prasinos</name>
    <dbReference type="NCBI Taxonomy" id="41875"/>
    <lineage>
        <taxon>Eukaryota</taxon>
        <taxon>Viridiplantae</taxon>
        <taxon>Chlorophyta</taxon>
        <taxon>Mamiellophyceae</taxon>
        <taxon>Mamiellales</taxon>
        <taxon>Bathycoccaceae</taxon>
        <taxon>Bathycoccus</taxon>
    </lineage>
</organism>
<dbReference type="eggNOG" id="KOG0896">
    <property type="taxonomic scope" value="Eukaryota"/>
</dbReference>
<keyword evidence="1" id="KW-0833">Ubl conjugation pathway</keyword>
<evidence type="ECO:0000256" key="1">
    <source>
        <dbReference type="ARBA" id="ARBA00022786"/>
    </source>
</evidence>
<gene>
    <name evidence="4" type="ordered locus">Bathy10g00590</name>
</gene>
<dbReference type="InterPro" id="IPR000608">
    <property type="entry name" value="UBC"/>
</dbReference>
<keyword evidence="5" id="KW-1185">Reference proteome</keyword>
<protein>
    <submittedName>
        <fullName evidence="4">Ubiquitin-conjugating enzyme</fullName>
    </submittedName>
</protein>
<dbReference type="Pfam" id="PF00179">
    <property type="entry name" value="UQ_con"/>
    <property type="match status" value="1"/>
</dbReference>
<dbReference type="AlphaFoldDB" id="K8EIY5"/>
<dbReference type="EMBL" id="FO082269">
    <property type="protein sequence ID" value="CCO18152.1"/>
    <property type="molecule type" value="Genomic_DNA"/>
</dbReference>
<proteinExistence type="predicted"/>
<dbReference type="RefSeq" id="XP_007510619.1">
    <property type="nucleotide sequence ID" value="XM_007510557.1"/>
</dbReference>